<protein>
    <submittedName>
        <fullName evidence="1">Uncharacterized protein</fullName>
    </submittedName>
</protein>
<sequence>MLSLTISGLQLGLDFTGGP</sequence>
<keyword evidence="2" id="KW-1185">Reference proteome</keyword>
<dbReference type="Pfam" id="PF07549">
    <property type="entry name" value="Sec_GG"/>
    <property type="match status" value="1"/>
</dbReference>
<proteinExistence type="predicted"/>
<dbReference type="InterPro" id="IPR022646">
    <property type="entry name" value="SecD/SecF_CS"/>
</dbReference>
<comment type="caution">
    <text evidence="1">The sequence shown here is derived from an EMBL/GenBank/DDBJ whole genome shotgun (WGS) entry which is preliminary data.</text>
</comment>
<dbReference type="EMBL" id="JBHSWE010000001">
    <property type="protein sequence ID" value="MFC6672642.1"/>
    <property type="molecule type" value="Genomic_DNA"/>
</dbReference>
<name>A0ABW2A5C0_9GAMM</name>
<dbReference type="RefSeq" id="WP_379913278.1">
    <property type="nucleotide sequence ID" value="NZ_JBHSWE010000001.1"/>
</dbReference>
<organism evidence="1 2">
    <name type="scientific">Marinobacterium aestuariivivens</name>
    <dbReference type="NCBI Taxonomy" id="1698799"/>
    <lineage>
        <taxon>Bacteria</taxon>
        <taxon>Pseudomonadati</taxon>
        <taxon>Pseudomonadota</taxon>
        <taxon>Gammaproteobacteria</taxon>
        <taxon>Oceanospirillales</taxon>
        <taxon>Oceanospirillaceae</taxon>
        <taxon>Marinobacterium</taxon>
    </lineage>
</organism>
<evidence type="ECO:0000313" key="1">
    <source>
        <dbReference type="EMBL" id="MFC6672642.1"/>
    </source>
</evidence>
<gene>
    <name evidence="1" type="ORF">ACFQDL_23135</name>
</gene>
<evidence type="ECO:0000313" key="2">
    <source>
        <dbReference type="Proteomes" id="UP001596422"/>
    </source>
</evidence>
<accession>A0ABW2A5C0</accession>
<dbReference type="Proteomes" id="UP001596422">
    <property type="component" value="Unassembled WGS sequence"/>
</dbReference>
<reference evidence="2" key="1">
    <citation type="journal article" date="2019" name="Int. J. Syst. Evol. Microbiol.">
        <title>The Global Catalogue of Microorganisms (GCM) 10K type strain sequencing project: providing services to taxonomists for standard genome sequencing and annotation.</title>
        <authorList>
            <consortium name="The Broad Institute Genomics Platform"/>
            <consortium name="The Broad Institute Genome Sequencing Center for Infectious Disease"/>
            <person name="Wu L."/>
            <person name="Ma J."/>
        </authorList>
    </citation>
    <scope>NUCLEOTIDE SEQUENCE [LARGE SCALE GENOMIC DNA]</scope>
    <source>
        <strain evidence="2">NBRC 111756</strain>
    </source>
</reference>